<dbReference type="HOGENOM" id="CLU_099018_2_1_5"/>
<comment type="subcellular location">
    <subcellularLocation>
        <location evidence="10">Cell inner membrane</location>
    </subcellularLocation>
    <subcellularLocation>
        <location evidence="2">Cell membrane</location>
        <topology evidence="2">Single-pass membrane protein</topology>
    </subcellularLocation>
</comment>
<evidence type="ECO:0000313" key="11">
    <source>
        <dbReference type="EMBL" id="AHK70696.1"/>
    </source>
</evidence>
<comment type="function">
    <text evidence="1 10">Controls the rotational direction of flagella during chemotaxis.</text>
</comment>
<dbReference type="GO" id="GO:0009425">
    <property type="term" value="C:bacterial-type flagellum basal body"/>
    <property type="evidence" value="ECO:0007669"/>
    <property type="project" value="InterPro"/>
</dbReference>
<keyword evidence="5 10" id="KW-0145">Chemotaxis</keyword>
<accession>A0A067Z1B4</accession>
<evidence type="ECO:0000256" key="4">
    <source>
        <dbReference type="ARBA" id="ARBA00022475"/>
    </source>
</evidence>
<protein>
    <recommendedName>
        <fullName evidence="10">Flagellar protein FliL</fullName>
    </recommendedName>
</protein>
<dbReference type="AlphaFoldDB" id="A0A067Z1B4"/>
<evidence type="ECO:0000313" key="12">
    <source>
        <dbReference type="Proteomes" id="UP000031656"/>
    </source>
</evidence>
<evidence type="ECO:0000256" key="3">
    <source>
        <dbReference type="ARBA" id="ARBA00008281"/>
    </source>
</evidence>
<dbReference type="RefSeq" id="WP_011252272.1">
    <property type="nucleotide sequence ID" value="NZ_CP004373.1"/>
</dbReference>
<keyword evidence="11" id="KW-0966">Cell projection</keyword>
<evidence type="ECO:0000256" key="8">
    <source>
        <dbReference type="ARBA" id="ARBA00022989"/>
    </source>
</evidence>
<keyword evidence="6 10" id="KW-0812">Transmembrane</keyword>
<comment type="similarity">
    <text evidence="3 10">Belongs to the FliL family.</text>
</comment>
<keyword evidence="10" id="KW-0997">Cell inner membrane</keyword>
<keyword evidence="11" id="KW-0969">Cilium</keyword>
<keyword evidence="7 10" id="KW-0283">Flagellar rotation</keyword>
<name>A0A067Z1B4_GLUOY</name>
<proteinExistence type="inferred from homology"/>
<evidence type="ECO:0000256" key="5">
    <source>
        <dbReference type="ARBA" id="ARBA00022500"/>
    </source>
</evidence>
<feature type="transmembrane region" description="Helical" evidence="10">
    <location>
        <begin position="20"/>
        <end position="39"/>
    </location>
</feature>
<evidence type="ECO:0000256" key="7">
    <source>
        <dbReference type="ARBA" id="ARBA00022779"/>
    </source>
</evidence>
<gene>
    <name evidence="11" type="primary">fliL</name>
    <name evidence="11" type="ORF">GLS_c07830</name>
</gene>
<organism evidence="11 12">
    <name type="scientific">Gluconobacter oxydans DSM 3504</name>
    <dbReference type="NCBI Taxonomy" id="1288313"/>
    <lineage>
        <taxon>Bacteria</taxon>
        <taxon>Pseudomonadati</taxon>
        <taxon>Pseudomonadota</taxon>
        <taxon>Alphaproteobacteria</taxon>
        <taxon>Acetobacterales</taxon>
        <taxon>Acetobacteraceae</taxon>
        <taxon>Gluconobacter</taxon>
    </lineage>
</organism>
<dbReference type="Proteomes" id="UP000031656">
    <property type="component" value="Chromosome"/>
</dbReference>
<dbReference type="PANTHER" id="PTHR35091">
    <property type="entry name" value="FLAGELLAR PROTEIN FLIL"/>
    <property type="match status" value="1"/>
</dbReference>
<evidence type="ECO:0000256" key="10">
    <source>
        <dbReference type="RuleBase" id="RU364125"/>
    </source>
</evidence>
<keyword evidence="8 10" id="KW-1133">Transmembrane helix</keyword>
<dbReference type="EMBL" id="CP004373">
    <property type="protein sequence ID" value="AHK70696.1"/>
    <property type="molecule type" value="Genomic_DNA"/>
</dbReference>
<dbReference type="PANTHER" id="PTHR35091:SF2">
    <property type="entry name" value="FLAGELLAR PROTEIN FLIL"/>
    <property type="match status" value="1"/>
</dbReference>
<dbReference type="GO" id="GO:0005886">
    <property type="term" value="C:plasma membrane"/>
    <property type="evidence" value="ECO:0007669"/>
    <property type="project" value="UniProtKB-SubCell"/>
</dbReference>
<evidence type="ECO:0000256" key="2">
    <source>
        <dbReference type="ARBA" id="ARBA00004162"/>
    </source>
</evidence>
<evidence type="ECO:0000256" key="9">
    <source>
        <dbReference type="ARBA" id="ARBA00023136"/>
    </source>
</evidence>
<dbReference type="GeneID" id="56905014"/>
<keyword evidence="11" id="KW-0282">Flagellum</keyword>
<dbReference type="GO" id="GO:0071978">
    <property type="term" value="P:bacterial-type flagellum-dependent swarming motility"/>
    <property type="evidence" value="ECO:0007669"/>
    <property type="project" value="TreeGrafter"/>
</dbReference>
<keyword evidence="4" id="KW-1003">Cell membrane</keyword>
<sequence length="157" mass="17161">MTTETPENETPVKKGGKRKIIILAVLACLLLAGGGAFAWKHFHHAATPVAKTAPQPVKWTTITIPTILSNLDSGTDRTRYVRIGARLEVEDGKDAANIAALMPQIQDAFQTCLHGMQPSELSGSGIYRLRETMLAQITNIVAPLRVRDLFFVEVLVQ</sequence>
<evidence type="ECO:0000256" key="1">
    <source>
        <dbReference type="ARBA" id="ARBA00002254"/>
    </source>
</evidence>
<keyword evidence="9 10" id="KW-0472">Membrane</keyword>
<dbReference type="InterPro" id="IPR005503">
    <property type="entry name" value="FliL"/>
</dbReference>
<reference evidence="11 12" key="1">
    <citation type="journal article" date="2015" name="Appl. Microbiol. Biotechnol.">
        <title>The consequence of an additional NADH dehydrogenase paralog on the growth of Gluconobacter oxydans DSM3504.</title>
        <authorList>
            <person name="Kostner D."/>
            <person name="Luchterhand B."/>
            <person name="Junker A."/>
            <person name="Volland S."/>
            <person name="Daniel R."/>
            <person name="Buchs J."/>
            <person name="Liebl W."/>
            <person name="Ehrenreich A."/>
        </authorList>
    </citation>
    <scope>NUCLEOTIDE SEQUENCE [LARGE SCALE GENOMIC DNA]</scope>
    <source>
        <strain evidence="11">DSM 3504</strain>
    </source>
</reference>
<dbReference type="KEGG" id="goy:GLS_c07830"/>
<dbReference type="GO" id="GO:0006935">
    <property type="term" value="P:chemotaxis"/>
    <property type="evidence" value="ECO:0007669"/>
    <property type="project" value="UniProtKB-KW"/>
</dbReference>
<dbReference type="Pfam" id="PF03748">
    <property type="entry name" value="FliL"/>
    <property type="match status" value="1"/>
</dbReference>
<evidence type="ECO:0000256" key="6">
    <source>
        <dbReference type="ARBA" id="ARBA00022692"/>
    </source>
</evidence>